<evidence type="ECO:0000313" key="2">
    <source>
        <dbReference type="Proteomes" id="UP001302374"/>
    </source>
</evidence>
<reference evidence="1 2" key="1">
    <citation type="submission" date="2019-09" db="EMBL/GenBank/DDBJ databases">
        <title>Butyricimonas paravirosa DSM 105722 (=214-4 = JCM 18677 = CCUG 65563).</title>
        <authorList>
            <person name="Le Roy T."/>
            <person name="Cani P.D."/>
        </authorList>
    </citation>
    <scope>NUCLEOTIDE SEQUENCE [LARGE SCALE GENOMIC DNA]</scope>
    <source>
        <strain evidence="1 2">DSM 105722</strain>
    </source>
</reference>
<dbReference type="Pfam" id="PF17170">
    <property type="entry name" value="DUF5128"/>
    <property type="match status" value="1"/>
</dbReference>
<name>A0ABZ0G255_9BACT</name>
<dbReference type="Proteomes" id="UP001302374">
    <property type="component" value="Chromosome"/>
</dbReference>
<gene>
    <name evidence="1" type="ORF">F1644_22155</name>
</gene>
<dbReference type="Gene3D" id="2.120.10.30">
    <property type="entry name" value="TolB, C-terminal domain"/>
    <property type="match status" value="1"/>
</dbReference>
<dbReference type="InterPro" id="IPR011042">
    <property type="entry name" value="6-blade_b-propeller_TolB-like"/>
</dbReference>
<sequence>MNLSLMKKVVFIIITFFCIVACSSNKGQDNLITIPIDPTSSQSVDWEQLFDTASMQVIPLETTDQSLLAWVDRVIITDTLYSFSSDNSIYTFNQNGKFLFKIAHQGRGPGEYLVLDDFYIDEDNHYYILDNNSFKIIEYSPKGEFVDEINTGLFGLAFTKISNDLWAIYIGSSKSPSSHCRLNYFSKQERKIIHEFIEISDNELNWRHFKDNNNFIPRDSKNLFFTYSLNDTIYQLTEKELIPCYRFECGKHQMPQKMLKDSYNDVTDFIETIKNHDYVARITPVFLTNKEIMFGFQYQDNYLHSLYQCHATTIINHYRNFLGIPHFSISTRDAIFPSGYQNDYFYYLIDPAFIPDKFKNAFCQAHNLSQLDENSNPILVKVKLFTRYP</sequence>
<dbReference type="SUPFAM" id="SSF63829">
    <property type="entry name" value="Calcium-dependent phosphotriesterase"/>
    <property type="match status" value="1"/>
</dbReference>
<proteinExistence type="predicted"/>
<dbReference type="EMBL" id="CP043839">
    <property type="protein sequence ID" value="WOF14790.1"/>
    <property type="molecule type" value="Genomic_DNA"/>
</dbReference>
<keyword evidence="2" id="KW-1185">Reference proteome</keyword>
<protein>
    <submittedName>
        <fullName evidence="1">6-bladed beta-propeller</fullName>
    </submittedName>
</protein>
<accession>A0ABZ0G255</accession>
<organism evidence="1 2">
    <name type="scientific">Butyricimonas paravirosa</name>
    <dbReference type="NCBI Taxonomy" id="1472417"/>
    <lineage>
        <taxon>Bacteria</taxon>
        <taxon>Pseudomonadati</taxon>
        <taxon>Bacteroidota</taxon>
        <taxon>Bacteroidia</taxon>
        <taxon>Bacteroidales</taxon>
        <taxon>Odoribacteraceae</taxon>
        <taxon>Butyricimonas</taxon>
    </lineage>
</organism>
<evidence type="ECO:0000313" key="1">
    <source>
        <dbReference type="EMBL" id="WOF14790.1"/>
    </source>
</evidence>